<evidence type="ECO:0000313" key="4">
    <source>
        <dbReference type="EMBL" id="ACY14073.1"/>
    </source>
</evidence>
<dbReference type="InterPro" id="IPR036457">
    <property type="entry name" value="PPM-type-like_dom_sf"/>
</dbReference>
<keyword evidence="5" id="KW-1185">Reference proteome</keyword>
<dbReference type="KEGG" id="hoh:Hoch_1521"/>
<evidence type="ECO:0000256" key="2">
    <source>
        <dbReference type="SAM" id="Coils"/>
    </source>
</evidence>
<dbReference type="AlphaFoldDB" id="D0LVT9"/>
<reference evidence="4 5" key="1">
    <citation type="journal article" date="2010" name="Stand. Genomic Sci.">
        <title>Complete genome sequence of Haliangium ochraceum type strain (SMP-2).</title>
        <authorList>
            <consortium name="US DOE Joint Genome Institute (JGI-PGF)"/>
            <person name="Ivanova N."/>
            <person name="Daum C."/>
            <person name="Lang E."/>
            <person name="Abt B."/>
            <person name="Kopitz M."/>
            <person name="Saunders E."/>
            <person name="Lapidus A."/>
            <person name="Lucas S."/>
            <person name="Glavina Del Rio T."/>
            <person name="Nolan M."/>
            <person name="Tice H."/>
            <person name="Copeland A."/>
            <person name="Cheng J.F."/>
            <person name="Chen F."/>
            <person name="Bruce D."/>
            <person name="Goodwin L."/>
            <person name="Pitluck S."/>
            <person name="Mavromatis K."/>
            <person name="Pati A."/>
            <person name="Mikhailova N."/>
            <person name="Chen A."/>
            <person name="Palaniappan K."/>
            <person name="Land M."/>
            <person name="Hauser L."/>
            <person name="Chang Y.J."/>
            <person name="Jeffries C.D."/>
            <person name="Detter J.C."/>
            <person name="Brettin T."/>
            <person name="Rohde M."/>
            <person name="Goker M."/>
            <person name="Bristow J."/>
            <person name="Markowitz V."/>
            <person name="Eisen J.A."/>
            <person name="Hugenholtz P."/>
            <person name="Kyrpides N.C."/>
            <person name="Klenk H.P."/>
        </authorList>
    </citation>
    <scope>NUCLEOTIDE SEQUENCE [LARGE SCALE GENOMIC DNA]</scope>
    <source>
        <strain evidence="5">DSM 14365 / CIP 107738 / JCM 11303 / AJ 13395 / SMP-2</strain>
    </source>
</reference>
<dbReference type="GO" id="GO:0016791">
    <property type="term" value="F:phosphatase activity"/>
    <property type="evidence" value="ECO:0007669"/>
    <property type="project" value="TreeGrafter"/>
</dbReference>
<dbReference type="InterPro" id="IPR001932">
    <property type="entry name" value="PPM-type_phosphatase-like_dom"/>
</dbReference>
<protein>
    <submittedName>
        <fullName evidence="4">Protein serine/threonine phosphatase</fullName>
    </submittedName>
</protein>
<dbReference type="Proteomes" id="UP000001880">
    <property type="component" value="Chromosome"/>
</dbReference>
<evidence type="ECO:0000256" key="1">
    <source>
        <dbReference type="ARBA" id="ARBA00022801"/>
    </source>
</evidence>
<dbReference type="OrthoDB" id="9802500at2"/>
<dbReference type="SMART" id="SM00331">
    <property type="entry name" value="PP2C_SIG"/>
    <property type="match status" value="1"/>
</dbReference>
<evidence type="ECO:0000259" key="3">
    <source>
        <dbReference type="SMART" id="SM00331"/>
    </source>
</evidence>
<keyword evidence="1" id="KW-0378">Hydrolase</keyword>
<gene>
    <name evidence="4" type="ordered locus">Hoch_1521</name>
</gene>
<feature type="domain" description="PPM-type phosphatase" evidence="3">
    <location>
        <begin position="189"/>
        <end position="403"/>
    </location>
</feature>
<evidence type="ECO:0000313" key="5">
    <source>
        <dbReference type="Proteomes" id="UP000001880"/>
    </source>
</evidence>
<dbReference type="STRING" id="502025.Hoch_1521"/>
<dbReference type="PANTHER" id="PTHR43156:SF2">
    <property type="entry name" value="STAGE II SPORULATION PROTEIN E"/>
    <property type="match status" value="1"/>
</dbReference>
<proteinExistence type="predicted"/>
<dbReference type="InterPro" id="IPR052016">
    <property type="entry name" value="Bact_Sigma-Reg"/>
</dbReference>
<dbReference type="Pfam" id="PF07228">
    <property type="entry name" value="SpoIIE"/>
    <property type="match status" value="1"/>
</dbReference>
<dbReference type="HOGENOM" id="CLU_681087_0_0_7"/>
<accession>D0LVT9</accession>
<organism evidence="4 5">
    <name type="scientific">Haliangium ochraceum (strain DSM 14365 / JCM 11303 / SMP-2)</name>
    <dbReference type="NCBI Taxonomy" id="502025"/>
    <lineage>
        <taxon>Bacteria</taxon>
        <taxon>Pseudomonadati</taxon>
        <taxon>Myxococcota</taxon>
        <taxon>Polyangia</taxon>
        <taxon>Haliangiales</taxon>
        <taxon>Kofleriaceae</taxon>
        <taxon>Haliangium</taxon>
    </lineage>
</organism>
<dbReference type="SUPFAM" id="SSF81606">
    <property type="entry name" value="PP2C-like"/>
    <property type="match status" value="1"/>
</dbReference>
<sequence>MSEARPTADPHMRTLHRVLRRLLRKAGLGHDAVPSREGWTGFLDSVHEFFEESDRDRQRLTRSLDLATEEMSGMRARIERDLDRLRDLLDTVASGIGYFASAVGGDAATLQRARREFVAYIESILSQDGELDEAAYAEEQKIRDEFVRLADSVIFLVEESATAGRLQGQMELAGTIQRLMVPPDGLIQRPGLSVASLYRPAAYCGGDWWSIQQLDWNQTMIIVGDITGHGVASAVMAGAAKGACDAVAVQGPQAILQAAHNLLYGPESGRLAMTCAIAVIDNESETLHLTSAGHPFPLLIAPGGVVSPVIAPGDPIGILPQVTATDTTVPMPRGTSLLFYTDGITECENAHKQQFGDRRMRHAIRDSGGASAAEILDSIVRAVENHRGDHPLEDDLTLIVAQRS</sequence>
<dbReference type="Gene3D" id="3.60.40.10">
    <property type="entry name" value="PPM-type phosphatase domain"/>
    <property type="match status" value="1"/>
</dbReference>
<keyword evidence="2" id="KW-0175">Coiled coil</keyword>
<feature type="coiled-coil region" evidence="2">
    <location>
        <begin position="50"/>
        <end position="77"/>
    </location>
</feature>
<dbReference type="eggNOG" id="COG2208">
    <property type="taxonomic scope" value="Bacteria"/>
</dbReference>
<name>D0LVT9_HALO1</name>
<dbReference type="PANTHER" id="PTHR43156">
    <property type="entry name" value="STAGE II SPORULATION PROTEIN E-RELATED"/>
    <property type="match status" value="1"/>
</dbReference>
<dbReference type="EMBL" id="CP001804">
    <property type="protein sequence ID" value="ACY14073.1"/>
    <property type="molecule type" value="Genomic_DNA"/>
</dbReference>